<dbReference type="Gene3D" id="3.80.10.10">
    <property type="entry name" value="Ribonuclease Inhibitor"/>
    <property type="match status" value="1"/>
</dbReference>
<dbReference type="InterPro" id="IPR032675">
    <property type="entry name" value="LRR_dom_sf"/>
</dbReference>
<dbReference type="SUPFAM" id="SSF52047">
    <property type="entry name" value="RNI-like"/>
    <property type="match status" value="1"/>
</dbReference>
<gene>
    <name evidence="1" type="ORF">K7G82_22755</name>
</gene>
<evidence type="ECO:0000313" key="2">
    <source>
        <dbReference type="Proteomes" id="UP000706039"/>
    </source>
</evidence>
<dbReference type="Proteomes" id="UP000706039">
    <property type="component" value="Unassembled WGS sequence"/>
</dbReference>
<dbReference type="InterPro" id="IPR047722">
    <property type="entry name" value="STM4015-like"/>
</dbReference>
<proteinExistence type="predicted"/>
<reference evidence="1 2" key="1">
    <citation type="submission" date="2021-08" db="EMBL/GenBank/DDBJ databases">
        <authorList>
            <person name="Tuo L."/>
        </authorList>
    </citation>
    <scope>NUCLEOTIDE SEQUENCE [LARGE SCALE GENOMIC DNA]</scope>
    <source>
        <strain evidence="1 2">JCM 31229</strain>
    </source>
</reference>
<comment type="caution">
    <text evidence="1">The sequence shown here is derived from an EMBL/GenBank/DDBJ whole genome shotgun (WGS) entry which is preliminary data.</text>
</comment>
<protein>
    <submittedName>
        <fullName evidence="1">STM4015 family protein</fullName>
    </submittedName>
</protein>
<name>A0ABS7PUV6_9SPHN</name>
<keyword evidence="2" id="KW-1185">Reference proteome</keyword>
<evidence type="ECO:0000313" key="1">
    <source>
        <dbReference type="EMBL" id="MBY8825140.1"/>
    </source>
</evidence>
<organism evidence="1 2">
    <name type="scientific">Sphingomonas colocasiae</name>
    <dbReference type="NCBI Taxonomy" id="1848973"/>
    <lineage>
        <taxon>Bacteria</taxon>
        <taxon>Pseudomonadati</taxon>
        <taxon>Pseudomonadota</taxon>
        <taxon>Alphaproteobacteria</taxon>
        <taxon>Sphingomonadales</taxon>
        <taxon>Sphingomonadaceae</taxon>
        <taxon>Sphingomonas</taxon>
    </lineage>
</organism>
<sequence>MTIHENLTTFGGKPVIDFKRPGDIADFAAVAPRVRCEYDDKETLVDFLSVLIDQPGAAATTALVLGLWMENGEAYEVTPARAIELLVAMKDRLPNLEALFVGDIISEENEISWITQGDLAPIWAAFPGLREVGIRGGNELRLGRVVHGGLRKLVVQTGGLPKAVLRDALEIDAPIDHLELWFGIEDYGGDTAIADLEPLMAGGLFPKLATLGLCNSDYSDDIAARLATSPLLDRISALDLSKGTLTDKGAQALIASGRLGTLERLDISFHYVSPAVVAELARATPKLIADDPQTPDDWDGAPHYYVAVSE</sequence>
<dbReference type="RefSeq" id="WP_222992242.1">
    <property type="nucleotide sequence ID" value="NZ_JAINVV010000011.1"/>
</dbReference>
<accession>A0ABS7PUV6</accession>
<dbReference type="EMBL" id="JAINVV010000011">
    <property type="protein sequence ID" value="MBY8825140.1"/>
    <property type="molecule type" value="Genomic_DNA"/>
</dbReference>
<dbReference type="NCBIfam" id="NF038076">
    <property type="entry name" value="fam_STM4015"/>
    <property type="match status" value="1"/>
</dbReference>